<dbReference type="InterPro" id="IPR008928">
    <property type="entry name" value="6-hairpin_glycosidase_sf"/>
</dbReference>
<dbReference type="SUPFAM" id="SSF48208">
    <property type="entry name" value="Six-hairpin glycosidases"/>
    <property type="match status" value="1"/>
</dbReference>
<organism evidence="2">
    <name type="scientific">marine sediment metagenome</name>
    <dbReference type="NCBI Taxonomy" id="412755"/>
    <lineage>
        <taxon>unclassified sequences</taxon>
        <taxon>metagenomes</taxon>
        <taxon>ecological metagenomes</taxon>
    </lineage>
</organism>
<dbReference type="Pfam" id="PF03190">
    <property type="entry name" value="Thioredox_DsbH"/>
    <property type="match status" value="1"/>
</dbReference>
<comment type="caution">
    <text evidence="2">The sequence shown here is derived from an EMBL/GenBank/DDBJ whole genome shotgun (WGS) entry which is preliminary data.</text>
</comment>
<name>X1FZ57_9ZZZZ</name>
<sequence length="385" mass="44768">TVCQTMTGSGGWPLTIIMTPEKKPFFAGTYFPKHTRFGRIGLIDLIRRIKDLWNNQKSELVNSADQITSNLQNIDQESPGEIFTEGTLRKAYQLLLRQYDETNGGFGNRPKFPTPHNLIFLLRFWKRTGEKKALEMVEKTLQAMRNGGIYDHIGFGFHRYSTDSIWLVPHFEKMLYDQALIAIAYIEVYQATKNEEYKKTAQEIFTYVLRDMISKEGGFYSAEDADSEEKEGKFYVWSEKELESILDKDELDLVIKIFNVKESGNYLEEATGKKTNKNILYLNNNLEGEIQEKIKRIRIKLFKERKNRIFPHKDDKILTDWNGLMITALAKAATVFHDEEYLNFAKKTANFILSNLRDSNKKLLHRYKEGISEINGYLTDYALPS</sequence>
<dbReference type="InterPro" id="IPR024705">
    <property type="entry name" value="Ssp411"/>
</dbReference>
<feature type="domain" description="Spermatogenesis-associated protein 20-like TRX" evidence="1">
    <location>
        <begin position="2"/>
        <end position="72"/>
    </location>
</feature>
<protein>
    <recommendedName>
        <fullName evidence="1">Spermatogenesis-associated protein 20-like TRX domain-containing protein</fullName>
    </recommendedName>
</protein>
<dbReference type="InterPro" id="IPR012341">
    <property type="entry name" value="6hp_glycosidase-like_sf"/>
</dbReference>
<feature type="non-terminal residue" evidence="2">
    <location>
        <position position="385"/>
    </location>
</feature>
<dbReference type="AlphaFoldDB" id="X1FZ57"/>
<dbReference type="GO" id="GO:0005975">
    <property type="term" value="P:carbohydrate metabolic process"/>
    <property type="evidence" value="ECO:0007669"/>
    <property type="project" value="InterPro"/>
</dbReference>
<dbReference type="EMBL" id="BARU01007946">
    <property type="protein sequence ID" value="GAH34614.1"/>
    <property type="molecule type" value="Genomic_DNA"/>
</dbReference>
<reference evidence="2" key="1">
    <citation type="journal article" date="2014" name="Front. Microbiol.">
        <title>High frequency of phylogenetically diverse reductive dehalogenase-homologous genes in deep subseafloor sedimentary metagenomes.</title>
        <authorList>
            <person name="Kawai M."/>
            <person name="Futagami T."/>
            <person name="Toyoda A."/>
            <person name="Takaki Y."/>
            <person name="Nishi S."/>
            <person name="Hori S."/>
            <person name="Arai W."/>
            <person name="Tsubouchi T."/>
            <person name="Morono Y."/>
            <person name="Uchiyama I."/>
            <person name="Ito T."/>
            <person name="Fujiyama A."/>
            <person name="Inagaki F."/>
            <person name="Takami H."/>
        </authorList>
    </citation>
    <scope>NUCLEOTIDE SEQUENCE</scope>
    <source>
        <strain evidence="2">Expedition CK06-06</strain>
    </source>
</reference>
<feature type="non-terminal residue" evidence="2">
    <location>
        <position position="1"/>
    </location>
</feature>
<accession>X1FZ57</accession>
<gene>
    <name evidence="2" type="ORF">S03H2_15611</name>
</gene>
<dbReference type="PANTHER" id="PTHR42899">
    <property type="entry name" value="SPERMATOGENESIS-ASSOCIATED PROTEIN 20"/>
    <property type="match status" value="1"/>
</dbReference>
<evidence type="ECO:0000313" key="2">
    <source>
        <dbReference type="EMBL" id="GAH34614.1"/>
    </source>
</evidence>
<dbReference type="PANTHER" id="PTHR42899:SF1">
    <property type="entry name" value="SPERMATOGENESIS-ASSOCIATED PROTEIN 20"/>
    <property type="match status" value="1"/>
</dbReference>
<dbReference type="Gene3D" id="1.50.10.10">
    <property type="match status" value="1"/>
</dbReference>
<proteinExistence type="predicted"/>
<dbReference type="InterPro" id="IPR004879">
    <property type="entry name" value="Ssp411-like_TRX"/>
</dbReference>
<dbReference type="Gene3D" id="3.40.30.10">
    <property type="entry name" value="Glutaredoxin"/>
    <property type="match status" value="1"/>
</dbReference>
<evidence type="ECO:0000259" key="1">
    <source>
        <dbReference type="Pfam" id="PF03190"/>
    </source>
</evidence>